<proteinExistence type="predicted"/>
<comment type="caution">
    <text evidence="1">The sequence shown here is derived from an EMBL/GenBank/DDBJ whole genome shotgun (WGS) entry which is preliminary data.</text>
</comment>
<accession>A0A844HS10</accession>
<sequence>MLDLRSTPYENQPNVTLGDVLTFRYVPDKLRKFERDLFTTKWWDYRFMTPIEATQEFIAAYRPAARVVYSRLLDYQRGQHISPLLFEDFIERLENPKQALAVNRKSLTSVKADFTGHWRARQVADAIGIPYRTFIEFMLAERLGCWDRAALPGPAHLYSSIGAEKMVKHWNEVLRTRMHYAEHYAYMPENYRRAPAQTAYVEWLVGQARLRPFDLTMRSMIDAGKISVEGLRHVLGADEVERLLTSRSH</sequence>
<dbReference type="RefSeq" id="WP_155041164.1">
    <property type="nucleotide sequence ID" value="NZ_WMIG01000013.1"/>
</dbReference>
<dbReference type="EMBL" id="WMIG01000013">
    <property type="protein sequence ID" value="MTH61224.1"/>
    <property type="molecule type" value="Genomic_DNA"/>
</dbReference>
<name>A0A844HS10_9RHOB</name>
<dbReference type="AlphaFoldDB" id="A0A844HS10"/>
<evidence type="ECO:0000313" key="2">
    <source>
        <dbReference type="Proteomes" id="UP000449846"/>
    </source>
</evidence>
<reference evidence="1 2" key="1">
    <citation type="submission" date="2019-11" db="EMBL/GenBank/DDBJ databases">
        <authorList>
            <person name="Dong K."/>
        </authorList>
    </citation>
    <scope>NUCLEOTIDE SEQUENCE [LARGE SCALE GENOMIC DNA]</scope>
    <source>
        <strain evidence="1 2">NBRC 112902</strain>
    </source>
</reference>
<protein>
    <submittedName>
        <fullName evidence="1">Uncharacterized protein</fullName>
    </submittedName>
</protein>
<organism evidence="1 2">
    <name type="scientific">Paracoccus litorisediminis</name>
    <dbReference type="NCBI Taxonomy" id="2006130"/>
    <lineage>
        <taxon>Bacteria</taxon>
        <taxon>Pseudomonadati</taxon>
        <taxon>Pseudomonadota</taxon>
        <taxon>Alphaproteobacteria</taxon>
        <taxon>Rhodobacterales</taxon>
        <taxon>Paracoccaceae</taxon>
        <taxon>Paracoccus</taxon>
    </lineage>
</organism>
<dbReference type="OrthoDB" id="7849912at2"/>
<keyword evidence="2" id="KW-1185">Reference proteome</keyword>
<gene>
    <name evidence="1" type="ORF">GL300_18595</name>
</gene>
<evidence type="ECO:0000313" key="1">
    <source>
        <dbReference type="EMBL" id="MTH61224.1"/>
    </source>
</evidence>
<dbReference type="Proteomes" id="UP000449846">
    <property type="component" value="Unassembled WGS sequence"/>
</dbReference>